<dbReference type="FunFam" id="1.10.418.10:FF:000050">
    <property type="entry name" value="nesprin-2 isoform X2"/>
    <property type="match status" value="1"/>
</dbReference>
<keyword evidence="8" id="KW-1185">Reference proteome</keyword>
<proteinExistence type="predicted"/>
<evidence type="ECO:0000256" key="5">
    <source>
        <dbReference type="ARBA" id="ARBA00023203"/>
    </source>
</evidence>
<dbReference type="SMART" id="SM00033">
    <property type="entry name" value="CH"/>
    <property type="match status" value="2"/>
</dbReference>
<dbReference type="SUPFAM" id="SSF47576">
    <property type="entry name" value="Calponin-homology domain, CH-domain"/>
    <property type="match status" value="1"/>
</dbReference>
<dbReference type="GeneID" id="129324768"/>
<evidence type="ECO:0000259" key="7">
    <source>
        <dbReference type="PROSITE" id="PS50021"/>
    </source>
</evidence>
<dbReference type="SUPFAM" id="SSF46966">
    <property type="entry name" value="Spectrin repeat"/>
    <property type="match status" value="1"/>
</dbReference>
<gene>
    <name evidence="9" type="primary">LOC129324768</name>
</gene>
<dbReference type="AlphaFoldDB" id="A0AA97IYU7"/>
<evidence type="ECO:0000256" key="4">
    <source>
        <dbReference type="ARBA" id="ARBA00023136"/>
    </source>
</evidence>
<dbReference type="InterPro" id="IPR001589">
    <property type="entry name" value="Actinin_actin-bd_CS"/>
</dbReference>
<keyword evidence="4" id="KW-0472">Membrane</keyword>
<evidence type="ECO:0000256" key="2">
    <source>
        <dbReference type="ARBA" id="ARBA00022553"/>
    </source>
</evidence>
<dbReference type="Gene3D" id="1.20.58.60">
    <property type="match status" value="1"/>
</dbReference>
<reference evidence="9" key="1">
    <citation type="submission" date="2025-08" db="UniProtKB">
        <authorList>
            <consortium name="RefSeq"/>
        </authorList>
    </citation>
    <scope>IDENTIFICATION</scope>
    <source>
        <tissue evidence="9">Blood</tissue>
    </source>
</reference>
<dbReference type="Gene3D" id="1.10.418.10">
    <property type="entry name" value="Calponin-like domain"/>
    <property type="match status" value="2"/>
</dbReference>
<evidence type="ECO:0000256" key="6">
    <source>
        <dbReference type="SAM" id="MobiDB-lite"/>
    </source>
</evidence>
<dbReference type="Pfam" id="PF00307">
    <property type="entry name" value="CH"/>
    <property type="match status" value="2"/>
</dbReference>
<keyword evidence="2" id="KW-0597">Phosphoprotein</keyword>
<dbReference type="GO" id="GO:0003779">
    <property type="term" value="F:actin binding"/>
    <property type="evidence" value="ECO:0007669"/>
    <property type="project" value="UniProtKB-KW"/>
</dbReference>
<sequence>MASPEIPPANEEELSTDIDDLHYSLQAEQENTQKKTFTSWVNSQLEKHSPSSAISDLYADVGKGHVLLDLLEVLSGQQLPREKGCNPFQCRSNIENALIFLKNRSIKLINIHVADIIEGNPSIVLGLIWTVILHFHIEELASTLGCGYSRSTLDSASAVGSSPTASPPAKRSGKVKERWKMSAKKALLLWAKEQCAMHGSISIADFKSSWRNGLAFLAIVHAMRPDLVDMEKAKGRSNKENLKDAFQIAEKELNIPRLLEPEDVDVISPDEKSIMTYVAQFLQHFKSLPVAEEEMQGKVKETLSWLNMQEEKLAELLTETKSAPFYEKFQEMLSFTETFHEEKKAFLPVLASKRKEEELSEDSLRMQEAWDRLTSQMNEWKAQLDQSLPQPLDSIESWLQEIEQQLAGDLPESQDHCKAIAALEDKMRSLQSLMGCFKERSETLQSFPNRDEMGTLLVPPQKLEEMKRRFSNIQLTDVNVLLEYHHMLCAAILEELTSKLNIWHIKYGTKESVESLLSDWNGFIEEKGFLTQLETAFRVCEEKKNQIINTSNFAKLFKMVELKISTCKEYIYNVNATLQKILSSWAIYMENICLLKAWLEETRKAHPKKIPTETLAAWNSRHGSLNEAGNFLIEASNEEVGSALSGELKKLNGKWAKLIKKTQFEMRLLRKQEEQMKLEAGSNRGVDSPAQAAPGQLVQPVGASEESLKMTLENAEVKNLPYLKHLSTFGLLEMFRA</sequence>
<name>A0AA97IYU7_EUBMA</name>
<dbReference type="PROSITE" id="PS50021">
    <property type="entry name" value="CH"/>
    <property type="match status" value="2"/>
</dbReference>
<keyword evidence="3" id="KW-0677">Repeat</keyword>
<dbReference type="RefSeq" id="XP_054828134.1">
    <property type="nucleotide sequence ID" value="XM_054972159.1"/>
</dbReference>
<feature type="domain" description="Calponin-homology (CH)" evidence="7">
    <location>
        <begin position="31"/>
        <end position="136"/>
    </location>
</feature>
<feature type="domain" description="Calponin-homology (CH)" evidence="7">
    <location>
        <begin position="181"/>
        <end position="286"/>
    </location>
</feature>
<accession>A0AA97IYU7</accession>
<evidence type="ECO:0000256" key="3">
    <source>
        <dbReference type="ARBA" id="ARBA00022737"/>
    </source>
</evidence>
<dbReference type="PROSITE" id="PS00019">
    <property type="entry name" value="ACTININ_1"/>
    <property type="match status" value="1"/>
</dbReference>
<feature type="region of interest" description="Disordered" evidence="6">
    <location>
        <begin position="679"/>
        <end position="698"/>
    </location>
</feature>
<evidence type="ECO:0000313" key="8">
    <source>
        <dbReference type="Proteomes" id="UP001190640"/>
    </source>
</evidence>
<dbReference type="PANTHER" id="PTHR14514">
    <property type="entry name" value="PKA ANCHORING PROTEIN"/>
    <property type="match status" value="1"/>
</dbReference>
<dbReference type="PANTHER" id="PTHR14514:SF4">
    <property type="entry name" value="NESPRIN-2"/>
    <property type="match status" value="1"/>
</dbReference>
<dbReference type="InterPro" id="IPR001715">
    <property type="entry name" value="CH_dom"/>
</dbReference>
<evidence type="ECO:0000256" key="1">
    <source>
        <dbReference type="ARBA" id="ARBA00004308"/>
    </source>
</evidence>
<keyword evidence="5" id="KW-0009">Actin-binding</keyword>
<dbReference type="Pfam" id="PF25034">
    <property type="entry name" value="Spectrin_SYNE1"/>
    <property type="match status" value="1"/>
</dbReference>
<dbReference type="InterPro" id="IPR036872">
    <property type="entry name" value="CH_dom_sf"/>
</dbReference>
<dbReference type="FunFam" id="1.10.418.10:FF:000053">
    <property type="entry name" value="nesprin-2 isoform X3"/>
    <property type="match status" value="1"/>
</dbReference>
<dbReference type="InterPro" id="IPR057057">
    <property type="entry name" value="Spectrin_SYNE1"/>
</dbReference>
<comment type="subcellular location">
    <subcellularLocation>
        <location evidence="1">Endomembrane system</location>
    </subcellularLocation>
</comment>
<dbReference type="Proteomes" id="UP001190640">
    <property type="component" value="Chromosome 2"/>
</dbReference>
<protein>
    <submittedName>
        <fullName evidence="9">Nesprin-2-like</fullName>
    </submittedName>
</protein>
<organism evidence="8 9">
    <name type="scientific">Eublepharis macularius</name>
    <name type="common">Leopard gecko</name>
    <name type="synonym">Cyrtodactylus macularius</name>
    <dbReference type="NCBI Taxonomy" id="481883"/>
    <lineage>
        <taxon>Eukaryota</taxon>
        <taxon>Metazoa</taxon>
        <taxon>Chordata</taxon>
        <taxon>Craniata</taxon>
        <taxon>Vertebrata</taxon>
        <taxon>Euteleostomi</taxon>
        <taxon>Lepidosauria</taxon>
        <taxon>Squamata</taxon>
        <taxon>Bifurcata</taxon>
        <taxon>Gekkota</taxon>
        <taxon>Eublepharidae</taxon>
        <taxon>Eublepharinae</taxon>
        <taxon>Eublepharis</taxon>
    </lineage>
</organism>
<evidence type="ECO:0000313" key="9">
    <source>
        <dbReference type="RefSeq" id="XP_054828134.1"/>
    </source>
</evidence>
<dbReference type="CDD" id="cd21244">
    <property type="entry name" value="CH_SYNE2_rpt2"/>
    <property type="match status" value="1"/>
</dbReference>
<dbReference type="PROSITE" id="PS00020">
    <property type="entry name" value="ACTININ_2"/>
    <property type="match status" value="1"/>
</dbReference>
<dbReference type="KEGG" id="emc:129324768"/>